<evidence type="ECO:0000313" key="2">
    <source>
        <dbReference type="Proteomes" id="UP000286415"/>
    </source>
</evidence>
<reference evidence="1 2" key="1">
    <citation type="journal article" date="2018" name="Biotechnol. Adv.">
        <title>Improved genomic resources and new bioinformatic workflow for the carcinogenic parasite Clonorchis sinensis: Biotechnological implications.</title>
        <authorList>
            <person name="Wang D."/>
            <person name="Korhonen P.K."/>
            <person name="Gasser R.B."/>
            <person name="Young N.D."/>
        </authorList>
    </citation>
    <scope>NUCLEOTIDE SEQUENCE [LARGE SCALE GENOMIC DNA]</scope>
    <source>
        <strain evidence="1">Cs-k2</strain>
    </source>
</reference>
<sequence>MFQNFSKQKHDCYLIKALCTSICCCAHIIKGLLFRYSKQIFDDRLQQHFMQYPQNKNNNNRSAVTLFRCLAAMLPEGSTRAEILPGCPSLDRGSREAEVGFEPRTFRSVNSRSNHLGHIALKRLQLWLFRKTLWWLLRRLWSVKYVRNVSNNDELISSELSLFSVSFDEFKENGCTMSRYFSIHEANSTQTAGSCSRFPVYDLLATDFFEVQVLNKQTVGTKGN</sequence>
<gene>
    <name evidence="1" type="ORF">CSKR_108873</name>
</gene>
<organism evidence="1 2">
    <name type="scientific">Clonorchis sinensis</name>
    <name type="common">Chinese liver fluke</name>
    <dbReference type="NCBI Taxonomy" id="79923"/>
    <lineage>
        <taxon>Eukaryota</taxon>
        <taxon>Metazoa</taxon>
        <taxon>Spiralia</taxon>
        <taxon>Lophotrochozoa</taxon>
        <taxon>Platyhelminthes</taxon>
        <taxon>Trematoda</taxon>
        <taxon>Digenea</taxon>
        <taxon>Opisthorchiida</taxon>
        <taxon>Opisthorchiata</taxon>
        <taxon>Opisthorchiidae</taxon>
        <taxon>Clonorchis</taxon>
    </lineage>
</organism>
<proteinExistence type="predicted"/>
<keyword evidence="2" id="KW-1185">Reference proteome</keyword>
<comment type="caution">
    <text evidence="1">The sequence shown here is derived from an EMBL/GenBank/DDBJ whole genome shotgun (WGS) entry which is preliminary data.</text>
</comment>
<dbReference type="Proteomes" id="UP000286415">
    <property type="component" value="Unassembled WGS sequence"/>
</dbReference>
<accession>A0A3R7CQZ3</accession>
<dbReference type="InParanoid" id="A0A3R7CQZ3"/>
<reference evidence="1 2" key="2">
    <citation type="journal article" date="2021" name="Genomics">
        <title>High-quality reference genome for Clonorchis sinensis.</title>
        <authorList>
            <person name="Young N.D."/>
            <person name="Stroehlein A.J."/>
            <person name="Kinkar L."/>
            <person name="Wang T."/>
            <person name="Sohn W.M."/>
            <person name="Chang B.C.H."/>
            <person name="Kaur P."/>
            <person name="Weisz D."/>
            <person name="Dudchenko O."/>
            <person name="Aiden E.L."/>
            <person name="Korhonen P.K."/>
            <person name="Gasser R.B."/>
        </authorList>
    </citation>
    <scope>NUCLEOTIDE SEQUENCE [LARGE SCALE GENOMIC DNA]</scope>
    <source>
        <strain evidence="1">Cs-k2</strain>
    </source>
</reference>
<dbReference type="EMBL" id="NIRI02000042">
    <property type="protein sequence ID" value="KAG5447023.1"/>
    <property type="molecule type" value="Genomic_DNA"/>
</dbReference>
<evidence type="ECO:0000313" key="1">
    <source>
        <dbReference type="EMBL" id="KAG5447023.1"/>
    </source>
</evidence>
<name>A0A3R7CQZ3_CLOSI</name>
<protein>
    <submittedName>
        <fullName evidence="1">Uncharacterized protein</fullName>
    </submittedName>
</protein>
<dbReference type="AlphaFoldDB" id="A0A3R7CQZ3"/>